<evidence type="ECO:0000256" key="1">
    <source>
        <dbReference type="ARBA" id="ARBA00006336"/>
    </source>
</evidence>
<evidence type="ECO:0008006" key="7">
    <source>
        <dbReference type="Google" id="ProtNLM"/>
    </source>
</evidence>
<accession>A0ABR1VCQ9</accession>
<dbReference type="InterPro" id="IPR036282">
    <property type="entry name" value="Glutathione-S-Trfase_C_sf"/>
</dbReference>
<dbReference type="PANTHER" id="PTHR31212">
    <property type="entry name" value="ALPHA-KETOGLUTARATE-DEPENDENT DIOXYGENASE ALKB HOMOLOG 3"/>
    <property type="match status" value="1"/>
</dbReference>
<dbReference type="Pfam" id="PF24470">
    <property type="entry name" value="Thiored_Isochorism"/>
    <property type="match status" value="1"/>
</dbReference>
<evidence type="ECO:0000313" key="5">
    <source>
        <dbReference type="EMBL" id="KAK8068995.1"/>
    </source>
</evidence>
<dbReference type="InterPro" id="IPR057088">
    <property type="entry name" value="GLRG_09195_Thiored"/>
</dbReference>
<evidence type="ECO:0000259" key="4">
    <source>
        <dbReference type="PROSITE" id="PS51471"/>
    </source>
</evidence>
<feature type="compositionally biased region" description="Basic and acidic residues" evidence="2">
    <location>
        <begin position="378"/>
        <end position="391"/>
    </location>
</feature>
<dbReference type="CDD" id="cd00299">
    <property type="entry name" value="GST_C_family"/>
    <property type="match status" value="1"/>
</dbReference>
<feature type="region of interest" description="Disordered" evidence="2">
    <location>
        <begin position="922"/>
        <end position="942"/>
    </location>
</feature>
<dbReference type="PROSITE" id="PS51471">
    <property type="entry name" value="FE2OG_OXY"/>
    <property type="match status" value="1"/>
</dbReference>
<dbReference type="CDD" id="cd00431">
    <property type="entry name" value="cysteine_hydrolases"/>
    <property type="match status" value="1"/>
</dbReference>
<feature type="domain" description="Fe2OG dioxygenase" evidence="4">
    <location>
        <begin position="518"/>
        <end position="657"/>
    </location>
</feature>
<dbReference type="GeneID" id="92090083"/>
<feature type="region of interest" description="Disordered" evidence="2">
    <location>
        <begin position="238"/>
        <end position="259"/>
    </location>
</feature>
<comment type="caution">
    <text evidence="5">The sequence shown here is derived from an EMBL/GenBank/DDBJ whole genome shotgun (WGS) entry which is preliminary data.</text>
</comment>
<dbReference type="SUPFAM" id="SSF51197">
    <property type="entry name" value="Clavaminate synthase-like"/>
    <property type="match status" value="1"/>
</dbReference>
<feature type="region of interest" description="Disordered" evidence="2">
    <location>
        <begin position="567"/>
        <end position="604"/>
    </location>
</feature>
<dbReference type="InterPro" id="IPR032854">
    <property type="entry name" value="ALKBH3"/>
</dbReference>
<reference evidence="5 6" key="1">
    <citation type="submission" date="2023-01" db="EMBL/GenBank/DDBJ databases">
        <title>Analysis of 21 Apiospora genomes using comparative genomics revels a genus with tremendous synthesis potential of carbohydrate active enzymes and secondary metabolites.</title>
        <authorList>
            <person name="Sorensen T."/>
        </authorList>
    </citation>
    <scope>NUCLEOTIDE SEQUENCE [LARGE SCALE GENOMIC DNA]</scope>
    <source>
        <strain evidence="5 6">CBS 135458</strain>
    </source>
</reference>
<dbReference type="Gene3D" id="1.20.1050.10">
    <property type="match status" value="1"/>
</dbReference>
<dbReference type="InterPro" id="IPR037151">
    <property type="entry name" value="AlkB-like_sf"/>
</dbReference>
<feature type="compositionally biased region" description="Polar residues" evidence="2">
    <location>
        <begin position="590"/>
        <end position="604"/>
    </location>
</feature>
<feature type="compositionally biased region" description="Basic and acidic residues" evidence="2">
    <location>
        <begin position="932"/>
        <end position="942"/>
    </location>
</feature>
<dbReference type="Gene3D" id="3.40.50.850">
    <property type="entry name" value="Isochorismatase-like"/>
    <property type="match status" value="1"/>
</dbReference>
<evidence type="ECO:0000259" key="3">
    <source>
        <dbReference type="PROSITE" id="PS50405"/>
    </source>
</evidence>
<proteinExistence type="inferred from homology"/>
<evidence type="ECO:0000313" key="6">
    <source>
        <dbReference type="Proteomes" id="UP001480595"/>
    </source>
</evidence>
<feature type="compositionally biased region" description="Basic and acidic residues" evidence="2">
    <location>
        <begin position="238"/>
        <end position="251"/>
    </location>
</feature>
<evidence type="ECO:0000256" key="2">
    <source>
        <dbReference type="SAM" id="MobiDB-lite"/>
    </source>
</evidence>
<comment type="similarity">
    <text evidence="1">Belongs to the isochorismatase family.</text>
</comment>
<sequence>MLTLDPALFPKLNTRKALVIVDAQNDFLASDGALPVMLPNGLVESISDLVKAFRPYGDVIWVRSVYEDSRDPEDESILTSDAPMVGGRRAVARGRRPHDQPSSDCPEAFLTAGGQDRPACVRKGTAGAELPDALKEIADKKDMSFAKSHYSAFRSEELLQRLRMKFVTEIFICGSMTNIGIQASAMDAAGHGLDITIVEDCCGRRNSMRHNNALKQIVKTTGCEVISAKEVIEKLKPKEAAAKKESKEAPRVPRTPAPAPAAALSSFANASIDDVLPAEDGPNHPHPSGGSFSATARLSPDAKAENKLQAVGVDEPRRTTSQKRGRVRPQATRSRSSEITLEDAMSSFTMGSTKSTNGVKSGKAQGKDPESSQKVATRAKDNTGRVEEESKPSPADTGINSSPHATKDSRLPGEPPQPNTESSVSDPYGEGDTRIHYNVLPDDLVAGIFDKLRDEIQWLRMSHQGGEVPRLVAVQGEVGKEGDIPIYRHPADESPPLLPWTSTVKQIKDVVQQKVGHPLNHALIQLYRGGNDYISEHSDKTLDIAKGSYIVNVSLGAERTMIFRTKRPPKGAKDTTMSTEESRVPAEPSAANSGGSGTKRTAQRAQLPHNSMCQMGLQTNARWLHAIRQDKRLDREKTPAEIAFGGARISLTFRRIGTFLDRESEHIWGQGATGKAREQAQHVTNGATPEAVRMLQAFGRENQASDFDWEAHYGAGFDVLNISTSPRLFTSSDAVANMRVQIMLAEYGIGLAPVSAVKDAAAGATKEKGGNDEGEEREDQEIRLVDNDEAKSTIQGDLAVMVYMTQRRGSDNPGPVVFTRFQQALNLLPKIRCVGSGSKAAAFHKHLEVWETYAAELEFIAAPCITLADFAFWPVLHEIKQAGARDGGADPFEDFTKLEAYYQRIKERESVRKALGVSASRTEKKNIRRGKERVSVRDSGHV</sequence>
<name>A0ABR1VCQ9_9PEZI</name>
<feature type="region of interest" description="Disordered" evidence="2">
    <location>
        <begin position="274"/>
        <end position="430"/>
    </location>
</feature>
<dbReference type="Pfam" id="PF00857">
    <property type="entry name" value="Isochorismatase"/>
    <property type="match status" value="1"/>
</dbReference>
<dbReference type="PANTHER" id="PTHR31212:SF5">
    <property type="entry name" value="ISOCHORISMATASE FAMILY PROTEIN FAMILY (AFU_ORTHOLOGUE AFUA_3G14500)"/>
    <property type="match status" value="1"/>
</dbReference>
<dbReference type="InterPro" id="IPR027450">
    <property type="entry name" value="AlkB-like"/>
</dbReference>
<dbReference type="PROSITE" id="PS50405">
    <property type="entry name" value="GST_CTER"/>
    <property type="match status" value="1"/>
</dbReference>
<feature type="compositionally biased region" description="Polar residues" evidence="2">
    <location>
        <begin position="346"/>
        <end position="359"/>
    </location>
</feature>
<gene>
    <name evidence="5" type="ORF">PG994_005611</name>
</gene>
<dbReference type="SUPFAM" id="SSF47616">
    <property type="entry name" value="GST C-terminal domain-like"/>
    <property type="match status" value="1"/>
</dbReference>
<dbReference type="Gene3D" id="2.60.120.590">
    <property type="entry name" value="Alpha-ketoglutarate-dependent dioxygenase AlkB-like"/>
    <property type="match status" value="1"/>
</dbReference>
<dbReference type="SUPFAM" id="SSF52499">
    <property type="entry name" value="Isochorismatase-like hydrolases"/>
    <property type="match status" value="1"/>
</dbReference>
<dbReference type="EMBL" id="JAQQWL010000006">
    <property type="protein sequence ID" value="KAK8068995.1"/>
    <property type="molecule type" value="Genomic_DNA"/>
</dbReference>
<keyword evidence="6" id="KW-1185">Reference proteome</keyword>
<dbReference type="InterPro" id="IPR010987">
    <property type="entry name" value="Glutathione-S-Trfase_C-like"/>
</dbReference>
<feature type="domain" description="GST C-terminal" evidence="3">
    <location>
        <begin position="764"/>
        <end position="926"/>
    </location>
</feature>
<dbReference type="InterPro" id="IPR000868">
    <property type="entry name" value="Isochorismatase-like_dom"/>
</dbReference>
<protein>
    <recommendedName>
        <fullName evidence="7">Fe2OG dioxygenase domain-containing protein</fullName>
    </recommendedName>
</protein>
<organism evidence="5 6">
    <name type="scientific">Apiospora phragmitis</name>
    <dbReference type="NCBI Taxonomy" id="2905665"/>
    <lineage>
        <taxon>Eukaryota</taxon>
        <taxon>Fungi</taxon>
        <taxon>Dikarya</taxon>
        <taxon>Ascomycota</taxon>
        <taxon>Pezizomycotina</taxon>
        <taxon>Sordariomycetes</taxon>
        <taxon>Xylariomycetidae</taxon>
        <taxon>Amphisphaeriales</taxon>
        <taxon>Apiosporaceae</taxon>
        <taxon>Apiospora</taxon>
    </lineage>
</organism>
<dbReference type="InterPro" id="IPR036380">
    <property type="entry name" value="Isochorismatase-like_sf"/>
</dbReference>
<dbReference type="Pfam" id="PF13532">
    <property type="entry name" value="2OG-FeII_Oxy_2"/>
    <property type="match status" value="1"/>
</dbReference>
<dbReference type="RefSeq" id="XP_066716289.1">
    <property type="nucleotide sequence ID" value="XM_066857020.1"/>
</dbReference>
<dbReference type="InterPro" id="IPR005123">
    <property type="entry name" value="Oxoglu/Fe-dep_dioxygenase_dom"/>
</dbReference>
<dbReference type="Proteomes" id="UP001480595">
    <property type="component" value="Unassembled WGS sequence"/>
</dbReference>
<dbReference type="Pfam" id="PF13410">
    <property type="entry name" value="GST_C_2"/>
    <property type="match status" value="1"/>
</dbReference>